<dbReference type="EMBL" id="JBHRSX010000005">
    <property type="protein sequence ID" value="MFC3200422.1"/>
    <property type="molecule type" value="Genomic_DNA"/>
</dbReference>
<evidence type="ECO:0000313" key="2">
    <source>
        <dbReference type="Proteomes" id="UP001595477"/>
    </source>
</evidence>
<sequence>MQAFLLSAVCQDFQPPDRAEGVQPEQVKLLTCLKPPASPIHTRHIPKKACRDASLFAFCGVSGFPAPRQSGGRSAGASQIVDLLKTTGFTHPHAPHSKKRLAEMRAFLLSAELNNIRASKPLQQQPATLSERVTHQQAL</sequence>
<name>A0ABV7JTG4_9ALTE</name>
<reference evidence="2" key="1">
    <citation type="journal article" date="2019" name="Int. J. Syst. Evol. Microbiol.">
        <title>The Global Catalogue of Microorganisms (GCM) 10K type strain sequencing project: providing services to taxonomists for standard genome sequencing and annotation.</title>
        <authorList>
            <consortium name="The Broad Institute Genomics Platform"/>
            <consortium name="The Broad Institute Genome Sequencing Center for Infectious Disease"/>
            <person name="Wu L."/>
            <person name="Ma J."/>
        </authorList>
    </citation>
    <scope>NUCLEOTIDE SEQUENCE [LARGE SCALE GENOMIC DNA]</scope>
    <source>
        <strain evidence="2">KCTC 52449</strain>
    </source>
</reference>
<proteinExistence type="predicted"/>
<dbReference type="RefSeq" id="WP_377907563.1">
    <property type="nucleotide sequence ID" value="NZ_JBHRSX010000005.1"/>
</dbReference>
<organism evidence="1 2">
    <name type="scientific">Alteromonas oceani</name>
    <dbReference type="NCBI Taxonomy" id="2071609"/>
    <lineage>
        <taxon>Bacteria</taxon>
        <taxon>Pseudomonadati</taxon>
        <taxon>Pseudomonadota</taxon>
        <taxon>Gammaproteobacteria</taxon>
        <taxon>Alteromonadales</taxon>
        <taxon>Alteromonadaceae</taxon>
        <taxon>Alteromonas/Salinimonas group</taxon>
        <taxon>Alteromonas</taxon>
    </lineage>
</organism>
<gene>
    <name evidence="1" type="ORF">ACFOEW_01130</name>
</gene>
<protein>
    <submittedName>
        <fullName evidence="1">Uncharacterized protein</fullName>
    </submittedName>
</protein>
<evidence type="ECO:0000313" key="1">
    <source>
        <dbReference type="EMBL" id="MFC3200422.1"/>
    </source>
</evidence>
<comment type="caution">
    <text evidence="1">The sequence shown here is derived from an EMBL/GenBank/DDBJ whole genome shotgun (WGS) entry which is preliminary data.</text>
</comment>
<keyword evidence="2" id="KW-1185">Reference proteome</keyword>
<dbReference type="Proteomes" id="UP001595477">
    <property type="component" value="Unassembled WGS sequence"/>
</dbReference>
<accession>A0ABV7JTG4</accession>